<keyword evidence="10" id="KW-0472">Membrane</keyword>
<feature type="domain" description="Fucosyltransferase C-terminal" evidence="13">
    <location>
        <begin position="164"/>
        <end position="267"/>
    </location>
</feature>
<dbReference type="PANTHER" id="PTHR48438:SF1">
    <property type="entry name" value="ALPHA-(1,3)-FUCOSYLTRANSFERASE C-RELATED"/>
    <property type="match status" value="1"/>
</dbReference>
<comment type="similarity">
    <text evidence="3 12">Belongs to the glycosyltransferase 10 family.</text>
</comment>
<evidence type="ECO:0000256" key="6">
    <source>
        <dbReference type="ARBA" id="ARBA00022692"/>
    </source>
</evidence>
<reference evidence="15 16" key="1">
    <citation type="submission" date="2017-07" db="EMBL/GenBank/DDBJ databases">
        <authorList>
            <person name="Talla V."/>
            <person name="Backstrom N."/>
        </authorList>
    </citation>
    <scope>NUCLEOTIDE SEQUENCE [LARGE SCALE GENOMIC DNA]</scope>
</reference>
<keyword evidence="6 12" id="KW-0812">Transmembrane</keyword>
<dbReference type="Pfam" id="PF17039">
    <property type="entry name" value="Glyco_tran_10_N"/>
    <property type="match status" value="1"/>
</dbReference>
<dbReference type="SUPFAM" id="SSF53756">
    <property type="entry name" value="UDP-Glycosyltransferase/glycogen phosphorylase"/>
    <property type="match status" value="1"/>
</dbReference>
<evidence type="ECO:0000259" key="14">
    <source>
        <dbReference type="Pfam" id="PF17039"/>
    </source>
</evidence>
<evidence type="ECO:0000256" key="5">
    <source>
        <dbReference type="ARBA" id="ARBA00022679"/>
    </source>
</evidence>
<dbReference type="PANTHER" id="PTHR48438">
    <property type="entry name" value="ALPHA-(1,3)-FUCOSYLTRANSFERASE C-RELATED"/>
    <property type="match status" value="1"/>
</dbReference>
<keyword evidence="8" id="KW-1133">Transmembrane helix</keyword>
<dbReference type="InterPro" id="IPR038577">
    <property type="entry name" value="GT10-like_C_sf"/>
</dbReference>
<dbReference type="Proteomes" id="UP000324832">
    <property type="component" value="Unassembled WGS sequence"/>
</dbReference>
<organism evidence="15 16">
    <name type="scientific">Leptidea sinapis</name>
    <dbReference type="NCBI Taxonomy" id="189913"/>
    <lineage>
        <taxon>Eukaryota</taxon>
        <taxon>Metazoa</taxon>
        <taxon>Ecdysozoa</taxon>
        <taxon>Arthropoda</taxon>
        <taxon>Hexapoda</taxon>
        <taxon>Insecta</taxon>
        <taxon>Pterygota</taxon>
        <taxon>Neoptera</taxon>
        <taxon>Endopterygota</taxon>
        <taxon>Lepidoptera</taxon>
        <taxon>Glossata</taxon>
        <taxon>Ditrysia</taxon>
        <taxon>Papilionoidea</taxon>
        <taxon>Pieridae</taxon>
        <taxon>Dismorphiinae</taxon>
        <taxon>Leptidea</taxon>
    </lineage>
</organism>
<gene>
    <name evidence="15" type="ORF">LSINAPIS_LOCUS13777</name>
</gene>
<evidence type="ECO:0000256" key="12">
    <source>
        <dbReference type="RuleBase" id="RU003832"/>
    </source>
</evidence>
<sequence>MQRYYQTDLKYVLIWEPRKLKFGNKSNRNTPTGQKIFIKQKCQYFNCYVSYDENFRNKDHKKFDAVIFKVNNIFNYTPKEINITRSKEQLYIFHSMESSELFPVCNSMFDNFFNLTWTYRLNSDIPHPFLNIYNENNEVIGPKRYINWTRKMTHNNKFKNKIRFKNKAIAWVVNKCKLKVKHKEFIDEFRNEIEGYNYTVDLYGPCGDKRCPGKSMQSCHNLIEKNYHFQLVVEETFAADYVTEKMVRVMNTLAIPILLGGSNYRRPRSYVCDLCAKLNERNSTKTYGRFRSWWNPDYKEHCKRLLG</sequence>
<keyword evidence="4 12" id="KW-0328">Glycosyltransferase</keyword>
<dbReference type="GO" id="GO:0032580">
    <property type="term" value="C:Golgi cisterna membrane"/>
    <property type="evidence" value="ECO:0007669"/>
    <property type="project" value="UniProtKB-SubCell"/>
</dbReference>
<dbReference type="InterPro" id="IPR001503">
    <property type="entry name" value="Glyco_trans_10"/>
</dbReference>
<comment type="pathway">
    <text evidence="2">Protein modification; protein glycosylation.</text>
</comment>
<evidence type="ECO:0000259" key="13">
    <source>
        <dbReference type="Pfam" id="PF00852"/>
    </source>
</evidence>
<evidence type="ECO:0000256" key="11">
    <source>
        <dbReference type="ARBA" id="ARBA00023180"/>
    </source>
</evidence>
<protein>
    <recommendedName>
        <fullName evidence="12">Fucosyltransferase</fullName>
        <ecNumber evidence="12">2.4.1.-</ecNumber>
    </recommendedName>
</protein>
<keyword evidence="16" id="KW-1185">Reference proteome</keyword>
<evidence type="ECO:0000256" key="3">
    <source>
        <dbReference type="ARBA" id="ARBA00008919"/>
    </source>
</evidence>
<evidence type="ECO:0000256" key="9">
    <source>
        <dbReference type="ARBA" id="ARBA00023034"/>
    </source>
</evidence>
<evidence type="ECO:0000256" key="8">
    <source>
        <dbReference type="ARBA" id="ARBA00022989"/>
    </source>
</evidence>
<dbReference type="GO" id="GO:0008417">
    <property type="term" value="F:fucosyltransferase activity"/>
    <property type="evidence" value="ECO:0007669"/>
    <property type="project" value="InterPro"/>
</dbReference>
<evidence type="ECO:0000256" key="1">
    <source>
        <dbReference type="ARBA" id="ARBA00004447"/>
    </source>
</evidence>
<dbReference type="Pfam" id="PF00852">
    <property type="entry name" value="Glyco_transf_10"/>
    <property type="match status" value="1"/>
</dbReference>
<keyword evidence="9 12" id="KW-0333">Golgi apparatus</keyword>
<keyword evidence="5 12" id="KW-0808">Transferase</keyword>
<keyword evidence="7" id="KW-0735">Signal-anchor</keyword>
<dbReference type="Gene3D" id="3.40.50.11660">
    <property type="entry name" value="Glycosyl transferase family 10, C-terminal domain"/>
    <property type="match status" value="1"/>
</dbReference>
<dbReference type="InterPro" id="IPR031481">
    <property type="entry name" value="Glyco_tran_10_N"/>
</dbReference>
<evidence type="ECO:0000256" key="2">
    <source>
        <dbReference type="ARBA" id="ARBA00004922"/>
    </source>
</evidence>
<feature type="domain" description="Fucosyltransferase N-terminal" evidence="14">
    <location>
        <begin position="10"/>
        <end position="129"/>
    </location>
</feature>
<evidence type="ECO:0000256" key="7">
    <source>
        <dbReference type="ARBA" id="ARBA00022968"/>
    </source>
</evidence>
<dbReference type="EMBL" id="FZQP02006813">
    <property type="protein sequence ID" value="VVD03884.1"/>
    <property type="molecule type" value="Genomic_DNA"/>
</dbReference>
<name>A0A5E4R3R3_9NEOP</name>
<evidence type="ECO:0000313" key="15">
    <source>
        <dbReference type="EMBL" id="VVD03884.1"/>
    </source>
</evidence>
<accession>A0A5E4R3R3</accession>
<dbReference type="UniPathway" id="UPA00378"/>
<proteinExistence type="inferred from homology"/>
<evidence type="ECO:0000256" key="10">
    <source>
        <dbReference type="ARBA" id="ARBA00023136"/>
    </source>
</evidence>
<dbReference type="EC" id="2.4.1.-" evidence="12"/>
<comment type="subcellular location">
    <subcellularLocation>
        <location evidence="1 12">Golgi apparatus</location>
        <location evidence="1 12">Golgi stack membrane</location>
        <topology evidence="1 12">Single-pass type II membrane protein</topology>
    </subcellularLocation>
</comment>
<dbReference type="InterPro" id="IPR055270">
    <property type="entry name" value="Glyco_tran_10_C"/>
</dbReference>
<evidence type="ECO:0000313" key="16">
    <source>
        <dbReference type="Proteomes" id="UP000324832"/>
    </source>
</evidence>
<evidence type="ECO:0000256" key="4">
    <source>
        <dbReference type="ARBA" id="ARBA00022676"/>
    </source>
</evidence>
<dbReference type="AlphaFoldDB" id="A0A5E4R3R3"/>
<keyword evidence="11" id="KW-0325">Glycoprotein</keyword>